<reference evidence="1" key="2">
    <citation type="journal article" date="2015" name="Fish Shellfish Immunol.">
        <title>Early steps in the European eel (Anguilla anguilla)-Vibrio vulnificus interaction in the gills: Role of the RtxA13 toxin.</title>
        <authorList>
            <person name="Callol A."/>
            <person name="Pajuelo D."/>
            <person name="Ebbesson L."/>
            <person name="Teles M."/>
            <person name="MacKenzie S."/>
            <person name="Amaro C."/>
        </authorList>
    </citation>
    <scope>NUCLEOTIDE SEQUENCE</scope>
</reference>
<organism evidence="1">
    <name type="scientific">Anguilla anguilla</name>
    <name type="common">European freshwater eel</name>
    <name type="synonym">Muraena anguilla</name>
    <dbReference type="NCBI Taxonomy" id="7936"/>
    <lineage>
        <taxon>Eukaryota</taxon>
        <taxon>Metazoa</taxon>
        <taxon>Chordata</taxon>
        <taxon>Craniata</taxon>
        <taxon>Vertebrata</taxon>
        <taxon>Euteleostomi</taxon>
        <taxon>Actinopterygii</taxon>
        <taxon>Neopterygii</taxon>
        <taxon>Teleostei</taxon>
        <taxon>Anguilliformes</taxon>
        <taxon>Anguillidae</taxon>
        <taxon>Anguilla</taxon>
    </lineage>
</organism>
<protein>
    <submittedName>
        <fullName evidence="1">Uncharacterized protein</fullName>
    </submittedName>
</protein>
<dbReference type="EMBL" id="GBXM01060728">
    <property type="protein sequence ID" value="JAH47849.1"/>
    <property type="molecule type" value="Transcribed_RNA"/>
</dbReference>
<dbReference type="AlphaFoldDB" id="A0A0E9T2Q4"/>
<name>A0A0E9T2Q4_ANGAN</name>
<accession>A0A0E9T2Q4</accession>
<sequence length="33" mass="3777">MSSASLAHASITTNPIVYQDYKKQHKISTHKKY</sequence>
<reference evidence="1" key="1">
    <citation type="submission" date="2014-11" db="EMBL/GenBank/DDBJ databases">
        <authorList>
            <person name="Amaro Gonzalez C."/>
        </authorList>
    </citation>
    <scope>NUCLEOTIDE SEQUENCE</scope>
</reference>
<evidence type="ECO:0000313" key="1">
    <source>
        <dbReference type="EMBL" id="JAH47849.1"/>
    </source>
</evidence>
<proteinExistence type="predicted"/>